<dbReference type="RefSeq" id="WP_136625224.1">
    <property type="nucleotide sequence ID" value="NZ_BIFS01000001.1"/>
</dbReference>
<reference evidence="2" key="1">
    <citation type="submission" date="2018-12" db="EMBL/GenBank/DDBJ databases">
        <title>Tengunoibacter tsumagoiensis gen. nov., sp. nov., Dictyobacter kobayashii sp. nov., D. alpinus sp. nov., and D. joshuensis sp. nov. and description of Dictyobacteraceae fam. nov. within the order Ktedonobacterales isolated from Tengu-no-mugimeshi.</title>
        <authorList>
            <person name="Wang C.M."/>
            <person name="Zheng Y."/>
            <person name="Sakai Y."/>
            <person name="Toyoda A."/>
            <person name="Minakuchi Y."/>
            <person name="Abe K."/>
            <person name="Yokota A."/>
            <person name="Yabe S."/>
        </authorList>
    </citation>
    <scope>NUCLEOTIDE SEQUENCE [LARGE SCALE GENOMIC DNA]</scope>
    <source>
        <strain evidence="2">Uno11</strain>
    </source>
</reference>
<protein>
    <submittedName>
        <fullName evidence="1">Uncharacterized protein</fullName>
    </submittedName>
</protein>
<keyword evidence="2" id="KW-1185">Reference proteome</keyword>
<evidence type="ECO:0000313" key="2">
    <source>
        <dbReference type="Proteomes" id="UP000287188"/>
    </source>
</evidence>
<dbReference type="AlphaFoldDB" id="A0A402AKG0"/>
<proteinExistence type="predicted"/>
<sequence length="48" mass="5785">MAETFVAKGALHRKYSWKRQIYYGLLEVIRLLRRQPEEKVVFLAIEPH</sequence>
<name>A0A402AKG0_9CHLR</name>
<dbReference type="Proteomes" id="UP000287188">
    <property type="component" value="Unassembled WGS sequence"/>
</dbReference>
<organism evidence="1 2">
    <name type="scientific">Dictyobacter kobayashii</name>
    <dbReference type="NCBI Taxonomy" id="2014872"/>
    <lineage>
        <taxon>Bacteria</taxon>
        <taxon>Bacillati</taxon>
        <taxon>Chloroflexota</taxon>
        <taxon>Ktedonobacteria</taxon>
        <taxon>Ktedonobacterales</taxon>
        <taxon>Dictyobacteraceae</taxon>
        <taxon>Dictyobacter</taxon>
    </lineage>
</organism>
<dbReference type="EMBL" id="BIFS01000001">
    <property type="protein sequence ID" value="GCE19573.1"/>
    <property type="molecule type" value="Genomic_DNA"/>
</dbReference>
<gene>
    <name evidence="1" type="ORF">KDK_33730</name>
</gene>
<accession>A0A402AKG0</accession>
<comment type="caution">
    <text evidence="1">The sequence shown here is derived from an EMBL/GenBank/DDBJ whole genome shotgun (WGS) entry which is preliminary data.</text>
</comment>
<evidence type="ECO:0000313" key="1">
    <source>
        <dbReference type="EMBL" id="GCE19573.1"/>
    </source>
</evidence>